<dbReference type="CDD" id="cd13159">
    <property type="entry name" value="PTB_LDLRAP-mammal-like"/>
    <property type="match status" value="1"/>
</dbReference>
<dbReference type="VEuPathDB" id="VectorBase:AMIN001445"/>
<dbReference type="PANTHER" id="PTHR12831:SF0">
    <property type="entry name" value="GENERAL TRANSCRIPTION FACTOR IIH SUBUNIT 3"/>
    <property type="match status" value="1"/>
</dbReference>
<evidence type="ECO:0000313" key="15">
    <source>
        <dbReference type="Proteomes" id="UP000075920"/>
    </source>
</evidence>
<dbReference type="SUPFAM" id="SSF50729">
    <property type="entry name" value="PH domain-like"/>
    <property type="match status" value="1"/>
</dbReference>
<accession>A0A182VTQ2</accession>
<evidence type="ECO:0000256" key="10">
    <source>
        <dbReference type="ARBA" id="ARBA00023242"/>
    </source>
</evidence>
<dbReference type="InterPro" id="IPR006020">
    <property type="entry name" value="PTB/PI_dom"/>
</dbReference>
<dbReference type="InterPro" id="IPR036465">
    <property type="entry name" value="vWFA_dom_sf"/>
</dbReference>
<keyword evidence="9 11" id="KW-0234">DNA repair</keyword>
<comment type="subcellular location">
    <subcellularLocation>
        <location evidence="1 11">Nucleus</location>
    </subcellularLocation>
</comment>
<feature type="domain" description="PID" evidence="13">
    <location>
        <begin position="45"/>
        <end position="187"/>
    </location>
</feature>
<evidence type="ECO:0000256" key="4">
    <source>
        <dbReference type="ARBA" id="ARBA00022763"/>
    </source>
</evidence>
<evidence type="ECO:0000256" key="3">
    <source>
        <dbReference type="ARBA" id="ARBA00022723"/>
    </source>
</evidence>
<dbReference type="SMART" id="SM00462">
    <property type="entry name" value="PTB"/>
    <property type="match status" value="1"/>
</dbReference>
<dbReference type="GO" id="GO:0000439">
    <property type="term" value="C:transcription factor TFIIH core complex"/>
    <property type="evidence" value="ECO:0007669"/>
    <property type="project" value="UniProtKB-UniRule"/>
</dbReference>
<feature type="region of interest" description="Disordered" evidence="12">
    <location>
        <begin position="205"/>
        <end position="231"/>
    </location>
</feature>
<dbReference type="FunFam" id="3.40.50.410:FF:000076">
    <property type="entry name" value="general transcription factor IIH subunit 3"/>
    <property type="match status" value="1"/>
</dbReference>
<dbReference type="STRING" id="112268.A0A182VTQ2"/>
<dbReference type="Gene3D" id="2.30.29.30">
    <property type="entry name" value="Pleckstrin-homology domain (PH domain)/Phosphotyrosine-binding domain (PTB)"/>
    <property type="match status" value="1"/>
</dbReference>
<evidence type="ECO:0000256" key="6">
    <source>
        <dbReference type="ARBA" id="ARBA00022833"/>
    </source>
</evidence>
<evidence type="ECO:0000256" key="11">
    <source>
        <dbReference type="RuleBase" id="RU368090"/>
    </source>
</evidence>
<name>A0A182VTQ2_9DIPT</name>
<keyword evidence="15" id="KW-1185">Reference proteome</keyword>
<comment type="similarity">
    <text evidence="2 11">Belongs to the TFB4 family.</text>
</comment>
<keyword evidence="5 11" id="KW-0863">Zinc-finger</keyword>
<evidence type="ECO:0000256" key="7">
    <source>
        <dbReference type="ARBA" id="ARBA00023015"/>
    </source>
</evidence>
<dbReference type="GO" id="GO:0006289">
    <property type="term" value="P:nucleotide-excision repair"/>
    <property type="evidence" value="ECO:0007669"/>
    <property type="project" value="UniProtKB-UniRule"/>
</dbReference>
<dbReference type="Proteomes" id="UP000075920">
    <property type="component" value="Unassembled WGS sequence"/>
</dbReference>
<organism evidence="14 15">
    <name type="scientific">Anopheles minimus</name>
    <dbReference type="NCBI Taxonomy" id="112268"/>
    <lineage>
        <taxon>Eukaryota</taxon>
        <taxon>Metazoa</taxon>
        <taxon>Ecdysozoa</taxon>
        <taxon>Arthropoda</taxon>
        <taxon>Hexapoda</taxon>
        <taxon>Insecta</taxon>
        <taxon>Pterygota</taxon>
        <taxon>Neoptera</taxon>
        <taxon>Endopterygota</taxon>
        <taxon>Diptera</taxon>
        <taxon>Nematocera</taxon>
        <taxon>Culicoidea</taxon>
        <taxon>Culicidae</taxon>
        <taxon>Anophelinae</taxon>
        <taxon>Anopheles</taxon>
    </lineage>
</organism>
<evidence type="ECO:0000259" key="13">
    <source>
        <dbReference type="PROSITE" id="PS01179"/>
    </source>
</evidence>
<evidence type="ECO:0000256" key="1">
    <source>
        <dbReference type="ARBA" id="ARBA00004123"/>
    </source>
</evidence>
<dbReference type="Pfam" id="PF03850">
    <property type="entry name" value="Tfb4"/>
    <property type="match status" value="1"/>
</dbReference>
<evidence type="ECO:0000256" key="8">
    <source>
        <dbReference type="ARBA" id="ARBA00023163"/>
    </source>
</evidence>
<evidence type="ECO:0000256" key="2">
    <source>
        <dbReference type="ARBA" id="ARBA00005273"/>
    </source>
</evidence>
<dbReference type="GO" id="GO:0006355">
    <property type="term" value="P:regulation of DNA-templated transcription"/>
    <property type="evidence" value="ECO:0007669"/>
    <property type="project" value="InterPro"/>
</dbReference>
<feature type="compositionally biased region" description="Basic and acidic residues" evidence="12">
    <location>
        <begin position="205"/>
        <end position="219"/>
    </location>
</feature>
<dbReference type="GO" id="GO:0008270">
    <property type="term" value="F:zinc ion binding"/>
    <property type="evidence" value="ECO:0007669"/>
    <property type="project" value="UniProtKB-KW"/>
</dbReference>
<evidence type="ECO:0000256" key="9">
    <source>
        <dbReference type="ARBA" id="ARBA00023204"/>
    </source>
</evidence>
<dbReference type="Gene3D" id="3.40.50.410">
    <property type="entry name" value="von Willebrand factor, type A domain"/>
    <property type="match status" value="1"/>
</dbReference>
<dbReference type="GO" id="GO:0005675">
    <property type="term" value="C:transcription factor TFIIH holo complex"/>
    <property type="evidence" value="ECO:0007669"/>
    <property type="project" value="UniProtKB-UniRule"/>
</dbReference>
<reference evidence="14" key="2">
    <citation type="submission" date="2020-05" db="UniProtKB">
        <authorList>
            <consortium name="EnsemblMetazoa"/>
        </authorList>
    </citation>
    <scope>IDENTIFICATION</scope>
    <source>
        <strain evidence="14">MINIMUS1</strain>
    </source>
</reference>
<dbReference type="EnsemblMetazoa" id="AMIN001445-RA">
    <property type="protein sequence ID" value="AMIN001445-PA"/>
    <property type="gene ID" value="AMIN001445"/>
</dbReference>
<keyword evidence="7 11" id="KW-0805">Transcription regulation</keyword>
<keyword evidence="10 11" id="KW-0539">Nucleus</keyword>
<dbReference type="InterPro" id="IPR011993">
    <property type="entry name" value="PH-like_dom_sf"/>
</dbReference>
<reference evidence="15" key="1">
    <citation type="submission" date="2013-03" db="EMBL/GenBank/DDBJ databases">
        <title>The Genome Sequence of Anopheles minimus MINIMUS1.</title>
        <authorList>
            <consortium name="The Broad Institute Genomics Platform"/>
            <person name="Neafsey D.E."/>
            <person name="Walton C."/>
            <person name="Walker B."/>
            <person name="Young S.K."/>
            <person name="Zeng Q."/>
            <person name="Gargeya S."/>
            <person name="Fitzgerald M."/>
            <person name="Haas B."/>
            <person name="Abouelleil A."/>
            <person name="Allen A.W."/>
            <person name="Alvarado L."/>
            <person name="Arachchi H.M."/>
            <person name="Berlin A.M."/>
            <person name="Chapman S.B."/>
            <person name="Gainer-Dewar J."/>
            <person name="Goldberg J."/>
            <person name="Griggs A."/>
            <person name="Gujja S."/>
            <person name="Hansen M."/>
            <person name="Howarth C."/>
            <person name="Imamovic A."/>
            <person name="Ireland A."/>
            <person name="Larimer J."/>
            <person name="McCowan C."/>
            <person name="Murphy C."/>
            <person name="Pearson M."/>
            <person name="Poon T.W."/>
            <person name="Priest M."/>
            <person name="Roberts A."/>
            <person name="Saif S."/>
            <person name="Shea T."/>
            <person name="Sisk P."/>
            <person name="Sykes S."/>
            <person name="Wortman J."/>
            <person name="Nusbaum C."/>
            <person name="Birren B."/>
        </authorList>
    </citation>
    <scope>NUCLEOTIDE SEQUENCE [LARGE SCALE GENOMIC DNA]</scope>
    <source>
        <strain evidence="15">MINIMUS1</strain>
    </source>
</reference>
<comment type="function">
    <text evidence="11">Component of the general transcription and DNA repair factor IIH (TFIIH) core complex, which is involved in general and transcription-coupled nucleotide excision repair (NER) of damaged DNA and, when complexed to CAK, in RNA transcription by RNA polymerase II. In NER, TFIIH acts by opening DNA around the lesion to allow the excision of the damaged oligonucleotide and its replacement by a new DNA fragment. In transcription, TFIIH has an essential role in transcription initiation. When the pre-initiation complex (PIC) has been established, TFIIH is required for promoter opening and promoter escape. Phosphorylation of the C-terminal tail (CTD) of the largest subunit of RNA polymerase II by the kinase module CAK controls the initiation of transcription.</text>
</comment>
<keyword evidence="4 11" id="KW-0227">DNA damage</keyword>
<evidence type="ECO:0000256" key="5">
    <source>
        <dbReference type="ARBA" id="ARBA00022771"/>
    </source>
</evidence>
<evidence type="ECO:0000313" key="14">
    <source>
        <dbReference type="EnsemblMetazoa" id="AMIN001445-PA"/>
    </source>
</evidence>
<sequence>MAFFKSIWKNSSKHKKLCEELALANSIRDFSENHEELEDGSNEAISYSVKYLGNTPVPTPRSENATSEAVKSIITAAKGNKKLQRVSLSISPKGIEMIDTGTGETLLQVSIYQISYCSADANHDHVFAFVGCTLGSEAEVKEMCFRRTAEEINLEGPLVCYAFLCQKRKMAQTVTLTVARSFERAFQIWQSKQFHAERKRKDLEERMERELRGSQELARKNASNAAGNEQRDEGECRSLLIDFNSDLTEICSDTQHHRELLQNTWVSFEDDQKPQEFLAVPTLTSNSGWSVASLSLFVNKINKTKSRRISTMEENKDASLLVIVLDTNPSQRIIREKPHNLTQCLDSIVAFANAHLMQKAQNKLAVLACHHHATQFLYPTPGKPLDIRQADGQYEVFTLVEKTIKQKLAHMIKTAPPLTTPTESLLAGSMSMALCYIARINRNKVPGTKMNARVLVVTGSNECASQYMTYMNVFFTAQKQGVVLDVCALDKALSLLQQGCDITGGQYLRLEQLEGFLQYLLWVFLPDPQMRCKLVLPPPVKVDYRAACFCHRELIDIGYVCSVCLSIFCKFSPICTTCQTVFKAPAPIAAKPKKKKLKA</sequence>
<dbReference type="PANTHER" id="PTHR12831">
    <property type="entry name" value="TRANSCRIPTION INITIATION FACTOR IIH TFIIH , POLYPEPTIDE 3-RELATED"/>
    <property type="match status" value="1"/>
</dbReference>
<dbReference type="PROSITE" id="PS01179">
    <property type="entry name" value="PID"/>
    <property type="match status" value="1"/>
</dbReference>
<dbReference type="InterPro" id="IPR004600">
    <property type="entry name" value="TFIIH_Tfb4/GTF2H3"/>
</dbReference>
<keyword evidence="8 11" id="KW-0804">Transcription</keyword>
<evidence type="ECO:0000256" key="12">
    <source>
        <dbReference type="SAM" id="MobiDB-lite"/>
    </source>
</evidence>
<comment type="subunit">
    <text evidence="11">Part of a TFIID-containing RNA polymerase II pre-initiation complex that is composed of TBP and at least GTF2A1, GTF2A2, GTF2E1, GTF2E2, GTF2F1, GTF2H2, GTF2H3, GTF2H4, GTF2H5, GTF2B, TCEA1, ERCC2, ERCC3, TAF1, TAF2, TAF3, TAF4, TAF5, TAF6, TAF7, TAF8, TAF9, TAF10, TAF11, TAF12 and TAF13. Component of the 7-subunit TFIIH core complex composed of XPB/ERCC3, XPD/ERCC2, GTF2H1, GTF2H2, GTF2H3, GTF2H4 and GTF2H5, which is active in NER. The core complex associates with the 3-subunit CDK-activating kinase (CAK) module composed of CCNH/cyclin H, CDK7 and MNAT1 to form the 10-subunit holoenzyme (holo-TFIIH) active in transcription. Interacts with RARA; the interaction requires prior phosphorylation of RARA on 'Ser-369' which then enhances interaction of RARA with CDK7.</text>
</comment>
<protein>
    <recommendedName>
        <fullName evidence="11">General transcription factor IIH subunit 3</fullName>
    </recommendedName>
    <alternativeName>
        <fullName evidence="11">General transcription factor IIH polypeptide 3</fullName>
    </alternativeName>
</protein>
<dbReference type="AlphaFoldDB" id="A0A182VTQ2"/>
<proteinExistence type="inferred from homology"/>
<dbReference type="Pfam" id="PF00640">
    <property type="entry name" value="PID"/>
    <property type="match status" value="1"/>
</dbReference>
<keyword evidence="3 11" id="KW-0479">Metal-binding</keyword>
<keyword evidence="6 11" id="KW-0862">Zinc</keyword>